<evidence type="ECO:0000313" key="1">
    <source>
        <dbReference type="EMBL" id="THU02795.1"/>
    </source>
</evidence>
<keyword evidence="2" id="KW-1185">Reference proteome</keyword>
<dbReference type="InterPro" id="IPR007263">
    <property type="entry name" value="DCC1-like"/>
</dbReference>
<dbReference type="Proteomes" id="UP000308917">
    <property type="component" value="Unassembled WGS sequence"/>
</dbReference>
<dbReference type="PANTHER" id="PTHR34290:SF2">
    <property type="entry name" value="OS04G0668800 PROTEIN"/>
    <property type="match status" value="1"/>
</dbReference>
<dbReference type="InterPro" id="IPR044691">
    <property type="entry name" value="DCC1_Trx"/>
</dbReference>
<proteinExistence type="predicted"/>
<dbReference type="AlphaFoldDB" id="A0A4S8F807"/>
<name>A0A4S8F807_9BURK</name>
<evidence type="ECO:0000313" key="2">
    <source>
        <dbReference type="Proteomes" id="UP000308917"/>
    </source>
</evidence>
<reference evidence="1 2" key="1">
    <citation type="journal article" date="2015" name="Antonie Van Leeuwenhoek">
        <title>Lampropedia puyangensis sp. nov., isolated from symptomatic bark of Populus ? euramericana canker and emended description of Lampropedia hyalina (Ehrenberg 1832) Lee et al. 2004.</title>
        <authorList>
            <person name="Li Y."/>
            <person name="Wang T."/>
            <person name="Piao C.G."/>
            <person name="Wang L.F."/>
            <person name="Tian G.Z."/>
            <person name="Zhu T.H."/>
            <person name="Guo M.W."/>
        </authorList>
    </citation>
    <scope>NUCLEOTIDE SEQUENCE [LARGE SCALE GENOMIC DNA]</scope>
    <source>
        <strain evidence="1 2">2-bin</strain>
    </source>
</reference>
<dbReference type="PANTHER" id="PTHR34290">
    <property type="entry name" value="SI:CH73-390P7.2"/>
    <property type="match status" value="1"/>
</dbReference>
<dbReference type="EMBL" id="STFG01000005">
    <property type="protein sequence ID" value="THU02795.1"/>
    <property type="molecule type" value="Genomic_DNA"/>
</dbReference>
<dbReference type="GO" id="GO:0015035">
    <property type="term" value="F:protein-disulfide reductase activity"/>
    <property type="evidence" value="ECO:0007669"/>
    <property type="project" value="InterPro"/>
</dbReference>
<gene>
    <name evidence="1" type="ORF">E9531_06760</name>
</gene>
<organism evidence="1 2">
    <name type="scientific">Lampropedia puyangensis</name>
    <dbReference type="NCBI Taxonomy" id="1330072"/>
    <lineage>
        <taxon>Bacteria</taxon>
        <taxon>Pseudomonadati</taxon>
        <taxon>Pseudomonadota</taxon>
        <taxon>Betaproteobacteria</taxon>
        <taxon>Burkholderiales</taxon>
        <taxon>Comamonadaceae</taxon>
        <taxon>Lampropedia</taxon>
    </lineage>
</organism>
<protein>
    <submittedName>
        <fullName evidence="1">DUF393 domain-containing protein</fullName>
    </submittedName>
</protein>
<comment type="caution">
    <text evidence="1">The sequence shown here is derived from an EMBL/GenBank/DDBJ whole genome shotgun (WGS) entry which is preliminary data.</text>
</comment>
<sequence>MCLVVDELFKGGSMQAAHKPATQWPLTVFYDHSCTLCRSEMHNIKARDHADVLRLVDASDAQALLPHAPVKPQQDLMALLHARDAAGVWYVGVDAFVVIYKATDMGWVGRILSWPVVHSIASALYPSVARNRYRMPSRWLSNAFEASRQRASNRQAQAVQAEAHWQANRCEAGACELRDHAPTANVAGNQAAAPAGHHEASARPHQPE</sequence>
<dbReference type="Pfam" id="PF04134">
    <property type="entry name" value="DCC1-like"/>
    <property type="match status" value="1"/>
</dbReference>
<accession>A0A4S8F807</accession>